<evidence type="ECO:0000313" key="1">
    <source>
        <dbReference type="EMBL" id="KKM26314.1"/>
    </source>
</evidence>
<comment type="caution">
    <text evidence="1">The sequence shown here is derived from an EMBL/GenBank/DDBJ whole genome shotgun (WGS) entry which is preliminary data.</text>
</comment>
<organism evidence="1">
    <name type="scientific">marine sediment metagenome</name>
    <dbReference type="NCBI Taxonomy" id="412755"/>
    <lineage>
        <taxon>unclassified sequences</taxon>
        <taxon>metagenomes</taxon>
        <taxon>ecological metagenomes</taxon>
    </lineage>
</organism>
<sequence length="70" mass="8179">MADTYRLKLMRKDKVTRGGFINMMNLQVDPKDWPEVSRGLEALKKDNPDFTYEAVFLDRIAVSSNREQQT</sequence>
<reference evidence="1" key="1">
    <citation type="journal article" date="2015" name="Nature">
        <title>Complex archaea that bridge the gap between prokaryotes and eukaryotes.</title>
        <authorList>
            <person name="Spang A."/>
            <person name="Saw J.H."/>
            <person name="Jorgensen S.L."/>
            <person name="Zaremba-Niedzwiedzka K."/>
            <person name="Martijn J."/>
            <person name="Lind A.E."/>
            <person name="van Eijk R."/>
            <person name="Schleper C."/>
            <person name="Guy L."/>
            <person name="Ettema T.J."/>
        </authorList>
    </citation>
    <scope>NUCLEOTIDE SEQUENCE</scope>
</reference>
<name>A0A0F9J1J0_9ZZZZ</name>
<protein>
    <submittedName>
        <fullName evidence="1">Uncharacterized protein</fullName>
    </submittedName>
</protein>
<dbReference type="EMBL" id="LAZR01012538">
    <property type="protein sequence ID" value="KKM26314.1"/>
    <property type="molecule type" value="Genomic_DNA"/>
</dbReference>
<proteinExistence type="predicted"/>
<accession>A0A0F9J1J0</accession>
<dbReference type="AlphaFoldDB" id="A0A0F9J1J0"/>
<gene>
    <name evidence="1" type="ORF">LCGC14_1585940</name>
</gene>